<evidence type="ECO:0000313" key="1">
    <source>
        <dbReference type="EMBL" id="MFB9994947.1"/>
    </source>
</evidence>
<keyword evidence="2" id="KW-1185">Reference proteome</keyword>
<accession>A0ABV6B5A6</accession>
<proteinExistence type="predicted"/>
<dbReference type="EMBL" id="JBHLYR010000073">
    <property type="protein sequence ID" value="MFB9994947.1"/>
    <property type="molecule type" value="Genomic_DNA"/>
</dbReference>
<gene>
    <name evidence="1" type="ORF">ACFFLM_23640</name>
</gene>
<dbReference type="RefSeq" id="WP_380016400.1">
    <property type="nucleotide sequence ID" value="NZ_JBHLYR010000073.1"/>
</dbReference>
<name>A0ABV6B5A6_9DEIO</name>
<protein>
    <submittedName>
        <fullName evidence="1">Uncharacterized protein</fullName>
    </submittedName>
</protein>
<evidence type="ECO:0000313" key="2">
    <source>
        <dbReference type="Proteomes" id="UP001589733"/>
    </source>
</evidence>
<sequence>MFWGARIKPLLEPQLHAIYPFPQLIARFGLRPTSEQPWSAHLYKAGREWCGDALAVYPSQARMGSASVHFQAAWHAGIEHWIEKFGSVAKLSGQLAFDLEKSAEGLWALECRPRLTRGIHLSLDQTEVTEIDLGQSPAKTLHAQPTPPLAPQAARVLRGKLRSAAGAQRTAHLQVGLLVAATHDIEWSGAA</sequence>
<reference evidence="1 2" key="1">
    <citation type="submission" date="2024-09" db="EMBL/GenBank/DDBJ databases">
        <authorList>
            <person name="Sun Q."/>
            <person name="Mori K."/>
        </authorList>
    </citation>
    <scope>NUCLEOTIDE SEQUENCE [LARGE SCALE GENOMIC DNA]</scope>
    <source>
        <strain evidence="1 2">JCM 13503</strain>
    </source>
</reference>
<dbReference type="Proteomes" id="UP001589733">
    <property type="component" value="Unassembled WGS sequence"/>
</dbReference>
<organism evidence="1 2">
    <name type="scientific">Deinococcus oregonensis</name>
    <dbReference type="NCBI Taxonomy" id="1805970"/>
    <lineage>
        <taxon>Bacteria</taxon>
        <taxon>Thermotogati</taxon>
        <taxon>Deinococcota</taxon>
        <taxon>Deinococci</taxon>
        <taxon>Deinococcales</taxon>
        <taxon>Deinococcaceae</taxon>
        <taxon>Deinococcus</taxon>
    </lineage>
</organism>
<comment type="caution">
    <text evidence="1">The sequence shown here is derived from an EMBL/GenBank/DDBJ whole genome shotgun (WGS) entry which is preliminary data.</text>
</comment>